<dbReference type="Proteomes" id="UP000663882">
    <property type="component" value="Unassembled WGS sequence"/>
</dbReference>
<evidence type="ECO:0000313" key="5">
    <source>
        <dbReference type="EMBL" id="CAF1507959.1"/>
    </source>
</evidence>
<name>A0A814X4J1_9BILA</name>
<evidence type="ECO:0000313" key="2">
    <source>
        <dbReference type="EMBL" id="CAF1206513.1"/>
    </source>
</evidence>
<feature type="compositionally biased region" description="Low complexity" evidence="1">
    <location>
        <begin position="67"/>
        <end position="86"/>
    </location>
</feature>
<evidence type="ECO:0000313" key="4">
    <source>
        <dbReference type="EMBL" id="CAF1337575.1"/>
    </source>
</evidence>
<evidence type="ECO:0000313" key="3">
    <source>
        <dbReference type="EMBL" id="CAF1226597.1"/>
    </source>
</evidence>
<dbReference type="Proteomes" id="UP000663854">
    <property type="component" value="Unassembled WGS sequence"/>
</dbReference>
<dbReference type="Proteomes" id="UP000663870">
    <property type="component" value="Unassembled WGS sequence"/>
</dbReference>
<evidence type="ECO:0000256" key="1">
    <source>
        <dbReference type="SAM" id="MobiDB-lite"/>
    </source>
</evidence>
<dbReference type="Proteomes" id="UP000663864">
    <property type="component" value="Unassembled WGS sequence"/>
</dbReference>
<dbReference type="AlphaFoldDB" id="A0A814X4J1"/>
<feature type="region of interest" description="Disordered" evidence="1">
    <location>
        <begin position="1"/>
        <end position="23"/>
    </location>
</feature>
<dbReference type="EMBL" id="CAJNOO010001848">
    <property type="protein sequence ID" value="CAF1206513.1"/>
    <property type="molecule type" value="Genomic_DNA"/>
</dbReference>
<feature type="compositionally biased region" description="Polar residues" evidence="1">
    <location>
        <begin position="1"/>
        <end position="17"/>
    </location>
</feature>
<sequence>MVQISLNFSSTKPSKSTRAAARKSKQIEKLLHLLHSKKRSLIDIVMSLAHLVGEPVGRGKKIKKNKNNVSKSDSSCSSSSLSSDHD</sequence>
<accession>A0A814X4J1</accession>
<gene>
    <name evidence="5" type="ORF">JXQ802_LOCUS40819</name>
    <name evidence="3" type="ORF">PYM288_LOCUS26161</name>
    <name evidence="2" type="ORF">RFH988_LOCUS24895</name>
    <name evidence="4" type="ORF">ZHD862_LOCUS29874</name>
</gene>
<reference evidence="2" key="1">
    <citation type="submission" date="2021-02" db="EMBL/GenBank/DDBJ databases">
        <authorList>
            <person name="Nowell W R."/>
        </authorList>
    </citation>
    <scope>NUCLEOTIDE SEQUENCE</scope>
</reference>
<keyword evidence="6" id="KW-1185">Reference proteome</keyword>
<dbReference type="EMBL" id="CAJNOH010001525">
    <property type="protein sequence ID" value="CAF1226597.1"/>
    <property type="molecule type" value="Genomic_DNA"/>
</dbReference>
<proteinExistence type="predicted"/>
<dbReference type="EMBL" id="CAJNOL010002515">
    <property type="protein sequence ID" value="CAF1507959.1"/>
    <property type="molecule type" value="Genomic_DNA"/>
</dbReference>
<organism evidence="2 7">
    <name type="scientific">Rotaria sordida</name>
    <dbReference type="NCBI Taxonomy" id="392033"/>
    <lineage>
        <taxon>Eukaryota</taxon>
        <taxon>Metazoa</taxon>
        <taxon>Spiralia</taxon>
        <taxon>Gnathifera</taxon>
        <taxon>Rotifera</taxon>
        <taxon>Eurotatoria</taxon>
        <taxon>Bdelloidea</taxon>
        <taxon>Philodinida</taxon>
        <taxon>Philodinidae</taxon>
        <taxon>Rotaria</taxon>
    </lineage>
</organism>
<evidence type="ECO:0000313" key="7">
    <source>
        <dbReference type="Proteomes" id="UP000663882"/>
    </source>
</evidence>
<feature type="region of interest" description="Disordered" evidence="1">
    <location>
        <begin position="58"/>
        <end position="86"/>
    </location>
</feature>
<comment type="caution">
    <text evidence="2">The sequence shown here is derived from an EMBL/GenBank/DDBJ whole genome shotgun (WGS) entry which is preliminary data.</text>
</comment>
<dbReference type="EMBL" id="CAJNOT010002705">
    <property type="protein sequence ID" value="CAF1337575.1"/>
    <property type="molecule type" value="Genomic_DNA"/>
</dbReference>
<protein>
    <submittedName>
        <fullName evidence="2">Uncharacterized protein</fullName>
    </submittedName>
</protein>
<evidence type="ECO:0000313" key="6">
    <source>
        <dbReference type="Proteomes" id="UP000663870"/>
    </source>
</evidence>